<evidence type="ECO:0000313" key="15">
    <source>
        <dbReference type="WBParaSite" id="PgR001X_g204_t01"/>
    </source>
</evidence>
<proteinExistence type="inferred from homology"/>
<sequence>MKHCSQFAGVWSCKQHAKNEEMQNDYSSTCKSEVQPSSSDGDGAECRICRMPAHGLHFGLLTCRACAAFFRRSVACRLQYTCRLENGMCELNKNKRFSCRACRFKKCLSLGMKKESVQLNRDKIKNSSRTNLPAVTAVRVITSPPAESVTPRSEERDGSVASVSCEKPNDQPTRATELPILPEFDYRQELPIIKETLKMEMPYYSSIALSPIYLTGLQRIQLAYRACLAERPFPLRRPPNEDFPVQRFLVTDFAKQSRQDLKLVARFLTTIDSFRRLSFENKWLIFKRFWTNFLMCDRFYDTMCTLGNDMNDKRVVLPDGTVVDMQRGRAEELKEITDYSHEDLIRLTRPYADFVFDNILGGMRTLQMDDVEFAFALGCLLWDTQELEIAKEIRELSEREKKSLADELHLYYMSKCVSNYSWRLCMILHIVGSVQKAVAHKKEVITLAKVFDTYKYDIFMTELIE</sequence>
<dbReference type="PANTHER" id="PTHR45680">
    <property type="entry name" value="NUCLEAR HORMONE RECEPTOR FAMILY"/>
    <property type="match status" value="1"/>
</dbReference>
<dbReference type="PROSITE" id="PS51843">
    <property type="entry name" value="NR_LBD"/>
    <property type="match status" value="1"/>
</dbReference>
<evidence type="ECO:0000256" key="3">
    <source>
        <dbReference type="ARBA" id="ARBA00022723"/>
    </source>
</evidence>
<accession>A0A915A5E8</accession>
<dbReference type="CDD" id="cd06960">
    <property type="entry name" value="NR_DBD_HNF4A"/>
    <property type="match status" value="1"/>
</dbReference>
<evidence type="ECO:0000259" key="12">
    <source>
        <dbReference type="PROSITE" id="PS51030"/>
    </source>
</evidence>
<dbReference type="PRINTS" id="PR00047">
    <property type="entry name" value="STROIDFINGER"/>
</dbReference>
<dbReference type="AlphaFoldDB" id="A0A915A5E8"/>
<keyword evidence="6" id="KW-0805">Transcription regulation</keyword>
<evidence type="ECO:0000256" key="2">
    <source>
        <dbReference type="ARBA" id="ARBA00005993"/>
    </source>
</evidence>
<keyword evidence="9" id="KW-0675">Receptor</keyword>
<dbReference type="Gene3D" id="1.10.565.10">
    <property type="entry name" value="Retinoid X Receptor"/>
    <property type="match status" value="1"/>
</dbReference>
<dbReference type="GO" id="GO:0005634">
    <property type="term" value="C:nucleus"/>
    <property type="evidence" value="ECO:0007669"/>
    <property type="project" value="UniProtKB-SubCell"/>
</dbReference>
<dbReference type="SUPFAM" id="SSF57716">
    <property type="entry name" value="Glucocorticoid receptor-like (DNA-binding domain)"/>
    <property type="match status" value="1"/>
</dbReference>
<keyword evidence="10" id="KW-0539">Nucleus</keyword>
<keyword evidence="7" id="KW-0238">DNA-binding</keyword>
<dbReference type="InterPro" id="IPR035500">
    <property type="entry name" value="NHR-like_dom_sf"/>
</dbReference>
<keyword evidence="4" id="KW-0863">Zinc-finger</keyword>
<organism evidence="14 15">
    <name type="scientific">Parascaris univalens</name>
    <name type="common">Nematode worm</name>
    <dbReference type="NCBI Taxonomy" id="6257"/>
    <lineage>
        <taxon>Eukaryota</taxon>
        <taxon>Metazoa</taxon>
        <taxon>Ecdysozoa</taxon>
        <taxon>Nematoda</taxon>
        <taxon>Chromadorea</taxon>
        <taxon>Rhabditida</taxon>
        <taxon>Spirurina</taxon>
        <taxon>Ascaridomorpha</taxon>
        <taxon>Ascaridoidea</taxon>
        <taxon>Ascarididae</taxon>
        <taxon>Parascaris</taxon>
    </lineage>
</organism>
<dbReference type="PROSITE" id="PS51030">
    <property type="entry name" value="NUCLEAR_REC_DBD_2"/>
    <property type="match status" value="1"/>
</dbReference>
<protein>
    <submittedName>
        <fullName evidence="15 16">Uncharacterized protein</fullName>
    </submittedName>
</protein>
<evidence type="ECO:0000256" key="11">
    <source>
        <dbReference type="SAM" id="MobiDB-lite"/>
    </source>
</evidence>
<dbReference type="SUPFAM" id="SSF48508">
    <property type="entry name" value="Nuclear receptor ligand-binding domain"/>
    <property type="match status" value="1"/>
</dbReference>
<feature type="domain" description="Nuclear receptor" evidence="12">
    <location>
        <begin position="43"/>
        <end position="119"/>
    </location>
</feature>
<evidence type="ECO:0000256" key="6">
    <source>
        <dbReference type="ARBA" id="ARBA00023015"/>
    </source>
</evidence>
<dbReference type="Pfam" id="PF00104">
    <property type="entry name" value="Hormone_recep"/>
    <property type="match status" value="1"/>
</dbReference>
<dbReference type="WBParaSite" id="PgR001X_g204_t01">
    <property type="protein sequence ID" value="PgR001X_g204_t01"/>
    <property type="gene ID" value="PgR001X_g204"/>
</dbReference>
<evidence type="ECO:0000256" key="9">
    <source>
        <dbReference type="ARBA" id="ARBA00023170"/>
    </source>
</evidence>
<dbReference type="InterPro" id="IPR049636">
    <property type="entry name" value="HNF4-like_DBD"/>
</dbReference>
<dbReference type="InterPro" id="IPR013088">
    <property type="entry name" value="Znf_NHR/GATA"/>
</dbReference>
<keyword evidence="8" id="KW-0804">Transcription</keyword>
<dbReference type="WBParaSite" id="PgR001X_g204_t02">
    <property type="protein sequence ID" value="PgR001X_g204_t02"/>
    <property type="gene ID" value="PgR001X_g204"/>
</dbReference>
<keyword evidence="14" id="KW-1185">Reference proteome</keyword>
<dbReference type="InterPro" id="IPR000536">
    <property type="entry name" value="Nucl_hrmn_rcpt_lig-bd"/>
</dbReference>
<dbReference type="PANTHER" id="PTHR45680:SF23">
    <property type="entry name" value="NUCLEAR HORMONE RECEPTOR FAMILY"/>
    <property type="match status" value="1"/>
</dbReference>
<comment type="similarity">
    <text evidence="2">Belongs to the nuclear hormone receptor family.</text>
</comment>
<keyword evidence="3" id="KW-0479">Metal-binding</keyword>
<evidence type="ECO:0000256" key="8">
    <source>
        <dbReference type="ARBA" id="ARBA00023163"/>
    </source>
</evidence>
<comment type="subcellular location">
    <subcellularLocation>
        <location evidence="1">Nucleus</location>
    </subcellularLocation>
</comment>
<evidence type="ECO:0000313" key="14">
    <source>
        <dbReference type="Proteomes" id="UP000887569"/>
    </source>
</evidence>
<evidence type="ECO:0000256" key="5">
    <source>
        <dbReference type="ARBA" id="ARBA00022833"/>
    </source>
</evidence>
<evidence type="ECO:0000259" key="13">
    <source>
        <dbReference type="PROSITE" id="PS51843"/>
    </source>
</evidence>
<dbReference type="GO" id="GO:0003700">
    <property type="term" value="F:DNA-binding transcription factor activity"/>
    <property type="evidence" value="ECO:0007669"/>
    <property type="project" value="InterPro"/>
</dbReference>
<feature type="domain" description="NR LBD" evidence="13">
    <location>
        <begin position="218"/>
        <end position="465"/>
    </location>
</feature>
<evidence type="ECO:0000256" key="10">
    <source>
        <dbReference type="ARBA" id="ARBA00023242"/>
    </source>
</evidence>
<dbReference type="InterPro" id="IPR001628">
    <property type="entry name" value="Znf_hrmn_rcpt"/>
</dbReference>
<feature type="region of interest" description="Disordered" evidence="11">
    <location>
        <begin position="143"/>
        <end position="172"/>
    </location>
</feature>
<reference evidence="15 16" key="1">
    <citation type="submission" date="2022-11" db="UniProtKB">
        <authorList>
            <consortium name="WormBaseParasite"/>
        </authorList>
    </citation>
    <scope>IDENTIFICATION</scope>
</reference>
<evidence type="ECO:0000256" key="7">
    <source>
        <dbReference type="ARBA" id="ARBA00023125"/>
    </source>
</evidence>
<evidence type="ECO:0000256" key="4">
    <source>
        <dbReference type="ARBA" id="ARBA00022771"/>
    </source>
</evidence>
<evidence type="ECO:0000313" key="16">
    <source>
        <dbReference type="WBParaSite" id="PgR001X_g204_t02"/>
    </source>
</evidence>
<dbReference type="Pfam" id="PF00105">
    <property type="entry name" value="zf-C4"/>
    <property type="match status" value="1"/>
</dbReference>
<dbReference type="Gene3D" id="3.30.50.10">
    <property type="entry name" value="Erythroid Transcription Factor GATA-1, subunit A"/>
    <property type="match status" value="1"/>
</dbReference>
<dbReference type="SMART" id="SM00399">
    <property type="entry name" value="ZnF_C4"/>
    <property type="match status" value="1"/>
</dbReference>
<dbReference type="SMART" id="SM00430">
    <property type="entry name" value="HOLI"/>
    <property type="match status" value="1"/>
</dbReference>
<name>A0A915A5E8_PARUN</name>
<dbReference type="InterPro" id="IPR051152">
    <property type="entry name" value="C.elegans_Orphan_NR"/>
</dbReference>
<dbReference type="GO" id="GO:0008270">
    <property type="term" value="F:zinc ion binding"/>
    <property type="evidence" value="ECO:0007669"/>
    <property type="project" value="UniProtKB-KW"/>
</dbReference>
<evidence type="ECO:0000256" key="1">
    <source>
        <dbReference type="ARBA" id="ARBA00004123"/>
    </source>
</evidence>
<dbReference type="GO" id="GO:0000978">
    <property type="term" value="F:RNA polymerase II cis-regulatory region sequence-specific DNA binding"/>
    <property type="evidence" value="ECO:0007669"/>
    <property type="project" value="InterPro"/>
</dbReference>
<keyword evidence="5" id="KW-0862">Zinc</keyword>
<dbReference type="Proteomes" id="UP000887569">
    <property type="component" value="Unplaced"/>
</dbReference>